<sequence>MANFNTHLNTALIITGLASATLLSAGHIDLKGALWLWFLGSIGGLLPDIDSDNSTSLDTIFNLFALSAVLLVLHYITTELIIKISFIELIVVPLLVYGFMKYIIRPLFEWITVHRGSCHSLLFILLCALLTTQVTWELNDQSTTQAATFAWLTGGFILLGGLIHLLLDEIYSVDLSNVTIKRSFGTALKIADFDNKLITLASVIAIAGLIYVAPPTKQTITALSDWSHFRFQSLQIRF</sequence>
<feature type="transmembrane region" description="Helical" evidence="1">
    <location>
        <begin position="84"/>
        <end position="104"/>
    </location>
</feature>
<dbReference type="RefSeq" id="WP_058373444.1">
    <property type="nucleotide sequence ID" value="NZ_CP011034.1"/>
</dbReference>
<feature type="transmembrane region" description="Helical" evidence="1">
    <location>
        <begin position="197"/>
        <end position="214"/>
    </location>
</feature>
<feature type="transmembrane region" description="Helical" evidence="1">
    <location>
        <begin position="148"/>
        <end position="167"/>
    </location>
</feature>
<feature type="transmembrane region" description="Helical" evidence="1">
    <location>
        <begin position="61"/>
        <end position="78"/>
    </location>
</feature>
<evidence type="ECO:0000313" key="2">
    <source>
        <dbReference type="EMBL" id="ALS33116.1"/>
    </source>
</evidence>
<keyword evidence="1" id="KW-0812">Transmembrane</keyword>
<dbReference type="AlphaFoldDB" id="A0A0U2V5S3"/>
<evidence type="ECO:0000256" key="1">
    <source>
        <dbReference type="SAM" id="Phobius"/>
    </source>
</evidence>
<protein>
    <submittedName>
        <fullName evidence="2">Uncharacterized protein</fullName>
    </submittedName>
</protein>
<gene>
    <name evidence="2" type="ORF">PTRA_a1982</name>
</gene>
<dbReference type="InterPro" id="IPR007404">
    <property type="entry name" value="YdjM-like"/>
</dbReference>
<reference evidence="2 3" key="1">
    <citation type="submission" date="2015-03" db="EMBL/GenBank/DDBJ databases">
        <authorList>
            <person name="Murphy D."/>
        </authorList>
    </citation>
    <scope>NUCLEOTIDE SEQUENCE [LARGE SCALE GENOMIC DNA]</scope>
    <source>
        <strain evidence="2 3">KMM 520</strain>
    </source>
</reference>
<evidence type="ECO:0000313" key="3">
    <source>
        <dbReference type="Proteomes" id="UP000065261"/>
    </source>
</evidence>
<organism evidence="2">
    <name type="scientific">Pseudoalteromonas translucida KMM 520</name>
    <dbReference type="NCBI Taxonomy" id="1315283"/>
    <lineage>
        <taxon>Bacteria</taxon>
        <taxon>Pseudomonadati</taxon>
        <taxon>Pseudomonadota</taxon>
        <taxon>Gammaproteobacteria</taxon>
        <taxon>Alteromonadales</taxon>
        <taxon>Pseudoalteromonadaceae</taxon>
        <taxon>Pseudoalteromonas</taxon>
    </lineage>
</organism>
<dbReference type="PATRIC" id="fig|1315283.4.peg.1709"/>
<keyword evidence="1" id="KW-0472">Membrane</keyword>
<keyword evidence="1" id="KW-1133">Transmembrane helix</keyword>
<dbReference type="OrthoDB" id="5295350at2"/>
<proteinExistence type="predicted"/>
<accession>A0A0U2V5S3</accession>
<dbReference type="Proteomes" id="UP000065261">
    <property type="component" value="Chromosome I"/>
</dbReference>
<feature type="transmembrane region" description="Helical" evidence="1">
    <location>
        <begin position="116"/>
        <end position="136"/>
    </location>
</feature>
<feature type="transmembrane region" description="Helical" evidence="1">
    <location>
        <begin position="7"/>
        <end position="26"/>
    </location>
</feature>
<name>A0A0U2V5S3_9GAMM</name>
<dbReference type="EMBL" id="CP011034">
    <property type="protein sequence ID" value="ALS33116.1"/>
    <property type="molecule type" value="Genomic_DNA"/>
</dbReference>
<dbReference type="KEGG" id="ptn:PTRA_a1982"/>
<dbReference type="Pfam" id="PF04307">
    <property type="entry name" value="YdjM"/>
    <property type="match status" value="1"/>
</dbReference>